<dbReference type="InterPro" id="IPR016132">
    <property type="entry name" value="Phyto_chromo_attachment"/>
</dbReference>
<evidence type="ECO:0000256" key="4">
    <source>
        <dbReference type="ARBA" id="ARBA00022553"/>
    </source>
</evidence>
<comment type="catalytic activity">
    <reaction evidence="1">
        <text>ATP + protein L-histidine = ADP + protein N-phospho-L-histidine.</text>
        <dbReference type="EC" id="2.7.13.3"/>
    </reaction>
</comment>
<evidence type="ECO:0000256" key="5">
    <source>
        <dbReference type="ARBA" id="ARBA00022777"/>
    </source>
</evidence>
<keyword evidence="5" id="KW-0808">Transferase</keyword>
<gene>
    <name evidence="9" type="ORF">KME60_34725</name>
</gene>
<dbReference type="Pfam" id="PF01590">
    <property type="entry name" value="GAF"/>
    <property type="match status" value="3"/>
</dbReference>
<dbReference type="PANTHER" id="PTHR43065">
    <property type="entry name" value="SENSOR HISTIDINE KINASE"/>
    <property type="match status" value="1"/>
</dbReference>
<dbReference type="InterPro" id="IPR003661">
    <property type="entry name" value="HisK_dim/P_dom"/>
</dbReference>
<dbReference type="PRINTS" id="PR00344">
    <property type="entry name" value="BCTRLSENSOR"/>
</dbReference>
<dbReference type="InterPro" id="IPR029016">
    <property type="entry name" value="GAF-like_dom_sf"/>
</dbReference>
<dbReference type="Gene3D" id="3.30.565.10">
    <property type="entry name" value="Histidine kinase-like ATPase, C-terminal domain"/>
    <property type="match status" value="1"/>
</dbReference>
<keyword evidence="6" id="KW-0902">Two-component regulatory system</keyword>
<organism evidence="9 10">
    <name type="scientific">Cyanomargarita calcarea GSE-NOS-MK-12-04C</name>
    <dbReference type="NCBI Taxonomy" id="2839659"/>
    <lineage>
        <taxon>Bacteria</taxon>
        <taxon>Bacillati</taxon>
        <taxon>Cyanobacteriota</taxon>
        <taxon>Cyanophyceae</taxon>
        <taxon>Nostocales</taxon>
        <taxon>Cyanomargaritaceae</taxon>
        <taxon>Cyanomargarita</taxon>
    </lineage>
</organism>
<dbReference type="Gene3D" id="3.30.450.40">
    <property type="match status" value="4"/>
</dbReference>
<dbReference type="InterPro" id="IPR005467">
    <property type="entry name" value="His_kinase_dom"/>
</dbReference>
<dbReference type="SUPFAM" id="SSF47384">
    <property type="entry name" value="Homodimeric domain of signal transducing histidine kinase"/>
    <property type="match status" value="1"/>
</dbReference>
<evidence type="ECO:0000259" key="7">
    <source>
        <dbReference type="PROSITE" id="PS50046"/>
    </source>
</evidence>
<dbReference type="GO" id="GO:0009584">
    <property type="term" value="P:detection of visible light"/>
    <property type="evidence" value="ECO:0007669"/>
    <property type="project" value="InterPro"/>
</dbReference>
<dbReference type="Pfam" id="PF00360">
    <property type="entry name" value="PHY"/>
    <property type="match status" value="1"/>
</dbReference>
<evidence type="ECO:0000259" key="8">
    <source>
        <dbReference type="PROSITE" id="PS50109"/>
    </source>
</evidence>
<evidence type="ECO:0000256" key="1">
    <source>
        <dbReference type="ARBA" id="ARBA00000085"/>
    </source>
</evidence>
<reference evidence="9" key="1">
    <citation type="submission" date="2021-05" db="EMBL/GenBank/DDBJ databases">
        <authorList>
            <person name="Pietrasiak N."/>
            <person name="Ward R."/>
            <person name="Stajich J.E."/>
            <person name="Kurbessoian T."/>
        </authorList>
    </citation>
    <scope>NUCLEOTIDE SEQUENCE</scope>
    <source>
        <strain evidence="9">GSE-NOS-MK-12-04C</strain>
    </source>
</reference>
<feature type="domain" description="Phytochrome chromophore attachment site" evidence="7">
    <location>
        <begin position="687"/>
        <end position="826"/>
    </location>
</feature>
<protein>
    <recommendedName>
        <fullName evidence="3">histidine kinase</fullName>
        <ecNumber evidence="3">2.7.13.3</ecNumber>
    </recommendedName>
</protein>
<dbReference type="PROSITE" id="PS50109">
    <property type="entry name" value="HIS_KIN"/>
    <property type="match status" value="1"/>
</dbReference>
<feature type="domain" description="Histidine kinase" evidence="8">
    <location>
        <begin position="876"/>
        <end position="1133"/>
    </location>
</feature>
<name>A0A951QUG1_9CYAN</name>
<feature type="domain" description="Phytochrome chromophore attachment site" evidence="7">
    <location>
        <begin position="502"/>
        <end position="644"/>
    </location>
</feature>
<dbReference type="InterPro" id="IPR003018">
    <property type="entry name" value="GAF"/>
</dbReference>
<evidence type="ECO:0000313" key="9">
    <source>
        <dbReference type="EMBL" id="MBW4672437.1"/>
    </source>
</evidence>
<dbReference type="Proteomes" id="UP000729701">
    <property type="component" value="Unassembled WGS sequence"/>
</dbReference>
<dbReference type="AlphaFoldDB" id="A0A951QUG1"/>
<evidence type="ECO:0000256" key="2">
    <source>
        <dbReference type="ARBA" id="ARBA00006402"/>
    </source>
</evidence>
<dbReference type="InterPro" id="IPR036097">
    <property type="entry name" value="HisK_dim/P_sf"/>
</dbReference>
<keyword evidence="4" id="KW-0597">Phosphoprotein</keyword>
<dbReference type="InterPro" id="IPR003594">
    <property type="entry name" value="HATPase_dom"/>
</dbReference>
<evidence type="ECO:0000313" key="10">
    <source>
        <dbReference type="Proteomes" id="UP000729701"/>
    </source>
</evidence>
<dbReference type="Gene3D" id="1.10.287.130">
    <property type="match status" value="1"/>
</dbReference>
<dbReference type="EMBL" id="JAHHGZ010000079">
    <property type="protein sequence ID" value="MBW4672437.1"/>
    <property type="molecule type" value="Genomic_DNA"/>
</dbReference>
<dbReference type="Pfam" id="PF02518">
    <property type="entry name" value="HATPase_c"/>
    <property type="match status" value="1"/>
</dbReference>
<dbReference type="SUPFAM" id="SSF55874">
    <property type="entry name" value="ATPase domain of HSP90 chaperone/DNA topoisomerase II/histidine kinase"/>
    <property type="match status" value="1"/>
</dbReference>
<accession>A0A951QUG1</accession>
<comment type="caution">
    <text evidence="9">The sequence shown here is derived from an EMBL/GenBank/DDBJ whole genome shotgun (WGS) entry which is preliminary data.</text>
</comment>
<keyword evidence="5" id="KW-0418">Kinase</keyword>
<dbReference type="InterPro" id="IPR036890">
    <property type="entry name" value="HATPase_C_sf"/>
</dbReference>
<dbReference type="SMART" id="SM00387">
    <property type="entry name" value="HATPase_c"/>
    <property type="match status" value="1"/>
</dbReference>
<comment type="similarity">
    <text evidence="2">In the N-terminal section; belongs to the phytochrome family.</text>
</comment>
<dbReference type="InterPro" id="IPR004358">
    <property type="entry name" value="Sig_transdc_His_kin-like_C"/>
</dbReference>
<dbReference type="SUPFAM" id="SSF55781">
    <property type="entry name" value="GAF domain-like"/>
    <property type="match status" value="4"/>
</dbReference>
<sequence length="1141" mass="128983">MVNSLTEQVSLTQDILLHRIASRVRQSLELQEILLATVAEVRSFLDTDRVKIYQFQPDGHGLVIAESIQEGRLPPLLGLNFPADDIPPYARELFVRARQRSVVDLTTHEIGISPLDCPETGEPLNQQDIRYRPVDPCHVEYLTAMGVKSSVVVPIVLQSKETGKDSLAPFLSAQLWGLLVSHHSEPRVVTEQELQFIQSVVDQVAIAISQSILLNQVREQARQEGIINQVTEQLYTNPTVQLKAALKEMVASFQGSGGRLYLLQNSEQTTEIYTVGMQPTQLDGGKGRPIEEHRLWQKYLYSTTENVKLWSVNWMRAIYALTPPPDELMNDSNLWAIADLYKEPLFRSLAPCFQTTQIRGLLIVPLVYSSIVVGCLTIFRDEVEIETLWAGCADTDSRQLMPRQSFDAWRDLKTGQAQQWTESELKLARALGERFATAGKQYRLSQQVQALNTNLEQQVRVRTAQLEQTNSDLLRSTIELQRSVERQQALASIIAKIRQSLDVKTIFNTTVQEVCQSIKSDRVAVYRFNADWGGEFVSDYESANSQWQGSIKLGVGMVWDDTHLQETQGGRYRNNEISVVNDVYSMGFTQCHLDILEQFNVKAFMIVPIFIGQELWGLLGAYEHSSSRYWEALEVEFFMQIATQLGVALQQAEYLEQMRSQSIQLARVAQQQQTLASVVTKVRESLDLNEIFETTTQELRRVLNADRAVVFRFYSESNYDGGEVIAENVGSDFSSTLTAQVYDCCVGAQYTEKFNHGYIHAIADIHHSDLNDCYVSMLSRFQVRANLVVPMIKQGNLWGLLCIHQCQKPREWQEIEIEFVRQIASQLGVALQHAVLLNHTQQQATQLSQTLDNLRQTQAHLIHSEKMSSLGQLVAGVAHEINNPVNFIYGNLSHVHEYTQNLVQMLNLYQQQYPEPGLEIQQRAEVSDLEFITEDLPKLFASLKVGAERIREIVLSLRNFSRLDEAEVKPVDIHEGLDSTLLILQHRLKPNSLHLGIEVVKEYGNLPLVECFAGQLNQVFMNLLANAIDALEDSSRQFALLGKEEFHPFITIKTQMTVDDRLQISIKDNGAGIAKKVQTKLFDPFFTTKPVGQGTGLGLSISYQIVEKHAGKLHCVSQPGQGAEFLIDIPIKQFVGLKQQT</sequence>
<reference evidence="9" key="2">
    <citation type="journal article" date="2022" name="Microbiol. Resour. Announc.">
        <title>Metagenome Sequencing to Explore Phylogenomics of Terrestrial Cyanobacteria.</title>
        <authorList>
            <person name="Ward R.D."/>
            <person name="Stajich J.E."/>
            <person name="Johansen J.R."/>
            <person name="Huntemann M."/>
            <person name="Clum A."/>
            <person name="Foster B."/>
            <person name="Foster B."/>
            <person name="Roux S."/>
            <person name="Palaniappan K."/>
            <person name="Varghese N."/>
            <person name="Mukherjee S."/>
            <person name="Reddy T.B.K."/>
            <person name="Daum C."/>
            <person name="Copeland A."/>
            <person name="Chen I.A."/>
            <person name="Ivanova N.N."/>
            <person name="Kyrpides N.C."/>
            <person name="Shapiro N."/>
            <person name="Eloe-Fadrosh E.A."/>
            <person name="Pietrasiak N."/>
        </authorList>
    </citation>
    <scope>NUCLEOTIDE SEQUENCE</scope>
    <source>
        <strain evidence="9">GSE-NOS-MK-12-04C</strain>
    </source>
</reference>
<proteinExistence type="inferred from homology"/>
<dbReference type="GO" id="GO:0006355">
    <property type="term" value="P:regulation of DNA-templated transcription"/>
    <property type="evidence" value="ECO:0007669"/>
    <property type="project" value="InterPro"/>
</dbReference>
<dbReference type="PANTHER" id="PTHR43065:SF50">
    <property type="entry name" value="HISTIDINE KINASE"/>
    <property type="match status" value="1"/>
</dbReference>
<dbReference type="PROSITE" id="PS50046">
    <property type="entry name" value="PHYTOCHROME_2"/>
    <property type="match status" value="3"/>
</dbReference>
<feature type="domain" description="Phytochrome chromophore attachment site" evidence="7">
    <location>
        <begin position="29"/>
        <end position="203"/>
    </location>
</feature>
<dbReference type="InterPro" id="IPR013515">
    <property type="entry name" value="Phytochrome_cen-reg"/>
</dbReference>
<dbReference type="CDD" id="cd00082">
    <property type="entry name" value="HisKA"/>
    <property type="match status" value="1"/>
</dbReference>
<dbReference type="SMART" id="SM00065">
    <property type="entry name" value="GAF"/>
    <property type="match status" value="4"/>
</dbReference>
<evidence type="ECO:0000256" key="6">
    <source>
        <dbReference type="ARBA" id="ARBA00023012"/>
    </source>
</evidence>
<evidence type="ECO:0000256" key="3">
    <source>
        <dbReference type="ARBA" id="ARBA00012438"/>
    </source>
</evidence>
<dbReference type="EC" id="2.7.13.3" evidence="3"/>
<dbReference type="GO" id="GO:0000155">
    <property type="term" value="F:phosphorelay sensor kinase activity"/>
    <property type="evidence" value="ECO:0007669"/>
    <property type="project" value="InterPro"/>
</dbReference>